<dbReference type="EMBL" id="LT629791">
    <property type="protein sequence ID" value="SDU30322.1"/>
    <property type="molecule type" value="Genomic_DNA"/>
</dbReference>
<sequence length="343" mass="35566">MRRSLILLTIAVLATAGCAAGPGGAGDGRTPVAPWAAGDPTESTSQSPPLDPGRPPAASRTPSPSPSSTPTPSPTPTPPATLPGGGTTILPEHRLVGFAGGRSPAFGRLVPEGLDAAAEQIDAIAASYTGDGRSVLPVFELITVVAHGSPAADGLYRTHEPDDVIAAYLAAARRHGALLLLNVQPGRAGFLDEVARLEPWLTEPDVGLALDPEWAVGPDEVPGDVYGSTTGAELDSVAAYLSTLVAAHDLPEKVMVFHQVHASVVLDEAALLPHPGVVTIKSVDGIGNRAEKERTWTTLMRTKPPHVAAGFKLFFEEDAARGPLMTPAEVLALLPTPDYVLYE</sequence>
<reference evidence="4" key="1">
    <citation type="submission" date="2016-10" db="EMBL/GenBank/DDBJ databases">
        <authorList>
            <person name="Varghese N."/>
            <person name="Submissions S."/>
        </authorList>
    </citation>
    <scope>NUCLEOTIDE SEQUENCE [LARGE SCALE GENOMIC DNA]</scope>
    <source>
        <strain evidence="4">DSM 45079</strain>
    </source>
</reference>
<organism evidence="3 4">
    <name type="scientific">Jiangella alkaliphila</name>
    <dbReference type="NCBI Taxonomy" id="419479"/>
    <lineage>
        <taxon>Bacteria</taxon>
        <taxon>Bacillati</taxon>
        <taxon>Actinomycetota</taxon>
        <taxon>Actinomycetes</taxon>
        <taxon>Jiangellales</taxon>
        <taxon>Jiangellaceae</taxon>
        <taxon>Jiangella</taxon>
    </lineage>
</organism>
<accession>A0A1H2HEX7</accession>
<proteinExistence type="predicted"/>
<dbReference type="PROSITE" id="PS51257">
    <property type="entry name" value="PROKAR_LIPOPROTEIN"/>
    <property type="match status" value="1"/>
</dbReference>
<protein>
    <recommendedName>
        <fullName evidence="5">Lipoprotein</fullName>
    </recommendedName>
</protein>
<evidence type="ECO:0000313" key="3">
    <source>
        <dbReference type="EMBL" id="SDU30322.1"/>
    </source>
</evidence>
<evidence type="ECO:0000256" key="1">
    <source>
        <dbReference type="SAM" id="MobiDB-lite"/>
    </source>
</evidence>
<feature type="signal peptide" evidence="2">
    <location>
        <begin position="1"/>
        <end position="19"/>
    </location>
</feature>
<name>A0A1H2HEX7_9ACTN</name>
<evidence type="ECO:0000313" key="4">
    <source>
        <dbReference type="Proteomes" id="UP000182977"/>
    </source>
</evidence>
<feature type="chain" id="PRO_5009275668" description="Lipoprotein" evidence="2">
    <location>
        <begin position="20"/>
        <end position="343"/>
    </location>
</feature>
<evidence type="ECO:0000256" key="2">
    <source>
        <dbReference type="SAM" id="SignalP"/>
    </source>
</evidence>
<feature type="compositionally biased region" description="Pro residues" evidence="1">
    <location>
        <begin position="63"/>
        <end position="81"/>
    </location>
</feature>
<keyword evidence="2" id="KW-0732">Signal</keyword>
<feature type="region of interest" description="Disordered" evidence="1">
    <location>
        <begin position="20"/>
        <end position="91"/>
    </location>
</feature>
<dbReference type="STRING" id="419479.SAMN04488563_0999"/>
<dbReference type="RefSeq" id="WP_046767095.1">
    <property type="nucleotide sequence ID" value="NZ_KQ061220.1"/>
</dbReference>
<evidence type="ECO:0008006" key="5">
    <source>
        <dbReference type="Google" id="ProtNLM"/>
    </source>
</evidence>
<dbReference type="Proteomes" id="UP000182977">
    <property type="component" value="Chromosome I"/>
</dbReference>
<gene>
    <name evidence="3" type="ORF">SAMN04488563_0999</name>
</gene>
<keyword evidence="4" id="KW-1185">Reference proteome</keyword>
<dbReference type="AlphaFoldDB" id="A0A1H2HEX7"/>